<dbReference type="Proteomes" id="UP000293638">
    <property type="component" value="Unassembled WGS sequence"/>
</dbReference>
<comment type="caution">
    <text evidence="2">The sequence shown here is derived from an EMBL/GenBank/DDBJ whole genome shotgun (WGS) entry which is preliminary data.</text>
</comment>
<protein>
    <submittedName>
        <fullName evidence="2">Uncharacterized protein</fullName>
    </submittedName>
</protein>
<evidence type="ECO:0000256" key="1">
    <source>
        <dbReference type="SAM" id="MobiDB-lite"/>
    </source>
</evidence>
<keyword evidence="3" id="KW-1185">Reference proteome</keyword>
<dbReference type="AlphaFoldDB" id="A0A4Q7NT79"/>
<gene>
    <name evidence="2" type="ORF">EV189_2161</name>
</gene>
<sequence length="265" mass="27458">MSQVEGVLQEDWDDAGWAGEAPASSGSPAAAPPGVPVLVADRASLVSAAPPTGPAGLLLGRGEDPWPVALALFRPRPTRLVVADLALARVVAFRAMAVGARVAVATTRPEGWAPLLTTAGDGRHRVQVVSGATRAAEGASPHSPLLLVQDRLVQERARVARPGGGGRGAARPDAVRLDAGGPWRCLLTVLRGTGPEAAAVLDAADAALLAADQVELLRQAGERLRVLPTGTPDARAGGHLLLVRGEGVRRLQVEPTELERRMDLR</sequence>
<accession>A0A4Q7NT79</accession>
<evidence type="ECO:0000313" key="2">
    <source>
        <dbReference type="EMBL" id="RZS90376.1"/>
    </source>
</evidence>
<name>A0A4Q7NT79_9ACTN</name>
<proteinExistence type="predicted"/>
<feature type="compositionally biased region" description="Low complexity" evidence="1">
    <location>
        <begin position="15"/>
        <end position="29"/>
    </location>
</feature>
<organism evidence="2 3">
    <name type="scientific">Motilibacter rhizosphaerae</name>
    <dbReference type="NCBI Taxonomy" id="598652"/>
    <lineage>
        <taxon>Bacteria</taxon>
        <taxon>Bacillati</taxon>
        <taxon>Actinomycetota</taxon>
        <taxon>Actinomycetes</taxon>
        <taxon>Motilibacterales</taxon>
        <taxon>Motilibacteraceae</taxon>
        <taxon>Motilibacter</taxon>
    </lineage>
</organism>
<evidence type="ECO:0000313" key="3">
    <source>
        <dbReference type="Proteomes" id="UP000293638"/>
    </source>
</evidence>
<dbReference type="EMBL" id="SGXD01000002">
    <property type="protein sequence ID" value="RZS90376.1"/>
    <property type="molecule type" value="Genomic_DNA"/>
</dbReference>
<reference evidence="2 3" key="1">
    <citation type="submission" date="2019-02" db="EMBL/GenBank/DDBJ databases">
        <title>Genomic Encyclopedia of Type Strains, Phase IV (KMG-IV): sequencing the most valuable type-strain genomes for metagenomic binning, comparative biology and taxonomic classification.</title>
        <authorList>
            <person name="Goeker M."/>
        </authorList>
    </citation>
    <scope>NUCLEOTIDE SEQUENCE [LARGE SCALE GENOMIC DNA]</scope>
    <source>
        <strain evidence="2 3">DSM 45622</strain>
    </source>
</reference>
<feature type="region of interest" description="Disordered" evidence="1">
    <location>
        <begin position="11"/>
        <end position="32"/>
    </location>
</feature>
<dbReference type="RefSeq" id="WP_130492841.1">
    <property type="nucleotide sequence ID" value="NZ_SGXD01000002.1"/>
</dbReference>
<dbReference type="OrthoDB" id="5189601at2"/>